<comment type="caution">
    <text evidence="1">The sequence shown here is derived from an EMBL/GenBank/DDBJ whole genome shotgun (WGS) entry which is preliminary data.</text>
</comment>
<dbReference type="Proteomes" id="UP000604001">
    <property type="component" value="Unassembled WGS sequence"/>
</dbReference>
<organism evidence="1 2">
    <name type="scientific">Nocardioides deserti</name>
    <dbReference type="NCBI Taxonomy" id="1588644"/>
    <lineage>
        <taxon>Bacteria</taxon>
        <taxon>Bacillati</taxon>
        <taxon>Actinomycetota</taxon>
        <taxon>Actinomycetes</taxon>
        <taxon>Propionibacteriales</taxon>
        <taxon>Nocardioidaceae</taxon>
        <taxon>Nocardioides</taxon>
    </lineage>
</organism>
<sequence>MTTAGEVYVVALEAHERRRLRRAVVSAWALASAATLGYLDGPSVGQCVVRRRSDGTKAFRVEAGAAEEAALTLQALEEQLAGCPVEEFEERWGIAGP</sequence>
<proteinExistence type="predicted"/>
<evidence type="ECO:0000313" key="1">
    <source>
        <dbReference type="EMBL" id="MBC2960865.1"/>
    </source>
</evidence>
<gene>
    <name evidence="1" type="ORF">H7344_11240</name>
</gene>
<dbReference type="EMBL" id="JACMYC010000005">
    <property type="protein sequence ID" value="MBC2960865.1"/>
    <property type="molecule type" value="Genomic_DNA"/>
</dbReference>
<name>A0ABR6U9A5_9ACTN</name>
<accession>A0ABR6U9A5</accession>
<protein>
    <submittedName>
        <fullName evidence="1">Uncharacterized protein</fullName>
    </submittedName>
</protein>
<dbReference type="RefSeq" id="WP_186346105.1">
    <property type="nucleotide sequence ID" value="NZ_BMMR01000005.1"/>
</dbReference>
<keyword evidence="2" id="KW-1185">Reference proteome</keyword>
<reference evidence="1 2" key="1">
    <citation type="submission" date="2020-08" db="EMBL/GenBank/DDBJ databases">
        <title>novel species in genus Nocardioides.</title>
        <authorList>
            <person name="Zhang G."/>
        </authorList>
    </citation>
    <scope>NUCLEOTIDE SEQUENCE [LARGE SCALE GENOMIC DNA]</scope>
    <source>
        <strain evidence="1 2">SC8A-24</strain>
    </source>
</reference>
<evidence type="ECO:0000313" key="2">
    <source>
        <dbReference type="Proteomes" id="UP000604001"/>
    </source>
</evidence>